<keyword evidence="4" id="KW-1185">Reference proteome</keyword>
<protein>
    <submittedName>
        <fullName evidence="3">Tellurite methyltransferase</fullName>
        <ecNumber evidence="3">2.1.1.265</ecNumber>
    </submittedName>
</protein>
<dbReference type="PANTHER" id="PTHR43861">
    <property type="entry name" value="TRANS-ACONITATE 2-METHYLTRANSFERASE-RELATED"/>
    <property type="match status" value="1"/>
</dbReference>
<dbReference type="RefSeq" id="WP_099555249.1">
    <property type="nucleotide sequence ID" value="NZ_LT960614.1"/>
</dbReference>
<accession>A0A2C9D3F6</accession>
<dbReference type="Pfam" id="PF13649">
    <property type="entry name" value="Methyltransf_25"/>
    <property type="match status" value="1"/>
</dbReference>
<sequence>MAGPNWNERYAGADFLFGEKPNVFLAASVHHLKPGGQVLAVADGDGRNGVWLAEQGFDVLSADSSSVAQEKARAFAARRNFSLRFELADLQAWPFPENAFDAVVGIFIQFAGPDWREQLFANMKRSLKPGGVLLLTGYRPEQIDYGTGGPRDVGHLYTEEFLRKVFGDFAILQLDSHDMELHEGSGHDGMSALIDLVARKPA</sequence>
<evidence type="ECO:0000259" key="2">
    <source>
        <dbReference type="Pfam" id="PF13649"/>
    </source>
</evidence>
<dbReference type="AlphaFoldDB" id="A0A2C9D3F6"/>
<gene>
    <name evidence="3" type="primary">tehB</name>
    <name evidence="3" type="ORF">HDIA_1178</name>
</gene>
<dbReference type="SUPFAM" id="SSF53335">
    <property type="entry name" value="S-adenosyl-L-methionine-dependent methyltransferases"/>
    <property type="match status" value="1"/>
</dbReference>
<dbReference type="GO" id="GO:0032259">
    <property type="term" value="P:methylation"/>
    <property type="evidence" value="ECO:0007669"/>
    <property type="project" value="UniProtKB-KW"/>
</dbReference>
<dbReference type="InterPro" id="IPR041698">
    <property type="entry name" value="Methyltransf_25"/>
</dbReference>
<dbReference type="GO" id="GO:0008168">
    <property type="term" value="F:methyltransferase activity"/>
    <property type="evidence" value="ECO:0007669"/>
    <property type="project" value="UniProtKB-KW"/>
</dbReference>
<dbReference type="CDD" id="cd02440">
    <property type="entry name" value="AdoMet_MTases"/>
    <property type="match status" value="1"/>
</dbReference>
<evidence type="ECO:0000313" key="3">
    <source>
        <dbReference type="EMBL" id="SON54719.1"/>
    </source>
</evidence>
<keyword evidence="3" id="KW-0489">Methyltransferase</keyword>
<dbReference type="Proteomes" id="UP000223606">
    <property type="component" value="Chromosome 1"/>
</dbReference>
<dbReference type="EMBL" id="LT960614">
    <property type="protein sequence ID" value="SON54719.1"/>
    <property type="molecule type" value="Genomic_DNA"/>
</dbReference>
<name>A0A2C9D3F6_9HYPH</name>
<dbReference type="PANTHER" id="PTHR43861:SF3">
    <property type="entry name" value="PUTATIVE (AFU_ORTHOLOGUE AFUA_2G14390)-RELATED"/>
    <property type="match status" value="1"/>
</dbReference>
<dbReference type="EC" id="2.1.1.265" evidence="3"/>
<dbReference type="Gene3D" id="3.40.50.150">
    <property type="entry name" value="Vaccinia Virus protein VP39"/>
    <property type="match status" value="1"/>
</dbReference>
<evidence type="ECO:0000313" key="4">
    <source>
        <dbReference type="Proteomes" id="UP000223606"/>
    </source>
</evidence>
<evidence type="ECO:0000256" key="1">
    <source>
        <dbReference type="ARBA" id="ARBA00022679"/>
    </source>
</evidence>
<dbReference type="OrthoDB" id="9786503at2"/>
<organism evidence="3 4">
    <name type="scientific">Hartmannibacter diazotrophicus</name>
    <dbReference type="NCBI Taxonomy" id="1482074"/>
    <lineage>
        <taxon>Bacteria</taxon>
        <taxon>Pseudomonadati</taxon>
        <taxon>Pseudomonadota</taxon>
        <taxon>Alphaproteobacteria</taxon>
        <taxon>Hyphomicrobiales</taxon>
        <taxon>Pleomorphomonadaceae</taxon>
        <taxon>Hartmannibacter</taxon>
    </lineage>
</organism>
<proteinExistence type="predicted"/>
<reference evidence="4" key="1">
    <citation type="submission" date="2017-09" db="EMBL/GenBank/DDBJ databases">
        <title>Genome sequence of Nannocystis excedens DSM 71.</title>
        <authorList>
            <person name="Blom J."/>
        </authorList>
    </citation>
    <scope>NUCLEOTIDE SEQUENCE [LARGE SCALE GENOMIC DNA]</scope>
    <source>
        <strain evidence="4">type strain: E19</strain>
    </source>
</reference>
<dbReference type="InterPro" id="IPR029063">
    <property type="entry name" value="SAM-dependent_MTases_sf"/>
</dbReference>
<dbReference type="KEGG" id="hdi:HDIA_1178"/>
<feature type="domain" description="Methyltransferase" evidence="2">
    <location>
        <begin position="38"/>
        <end position="131"/>
    </location>
</feature>
<keyword evidence="1 3" id="KW-0808">Transferase</keyword>